<dbReference type="RefSeq" id="WP_243333523.1">
    <property type="nucleotide sequence ID" value="NZ_AP027081.1"/>
</dbReference>
<dbReference type="KEGG" id="msea:METESE_30670"/>
<gene>
    <name evidence="3" type="ORF">METESE_30670</name>
</gene>
<evidence type="ECO:0000313" key="4">
    <source>
        <dbReference type="Proteomes" id="UP001228113"/>
    </source>
</evidence>
<dbReference type="SUPFAM" id="SSF53822">
    <property type="entry name" value="Periplasmic binding protein-like I"/>
    <property type="match status" value="1"/>
</dbReference>
<proteinExistence type="predicted"/>
<dbReference type="Gene3D" id="3.40.50.2300">
    <property type="match status" value="2"/>
</dbReference>
<keyword evidence="4" id="KW-1185">Reference proteome</keyword>
<feature type="chain" id="PRO_5041393551" evidence="1">
    <location>
        <begin position="21"/>
        <end position="354"/>
    </location>
</feature>
<feature type="domain" description="Periplasmic binding protein" evidence="2">
    <location>
        <begin position="46"/>
        <end position="309"/>
    </location>
</feature>
<dbReference type="InterPro" id="IPR028082">
    <property type="entry name" value="Peripla_BP_I"/>
</dbReference>
<evidence type="ECO:0000259" key="2">
    <source>
        <dbReference type="Pfam" id="PF13407"/>
    </source>
</evidence>
<accession>A0AA48KDB6</accession>
<protein>
    <submittedName>
        <fullName evidence="3">Sugar ABC transporter substrate-binding protein</fullName>
    </submittedName>
</protein>
<keyword evidence="1" id="KW-0732">Signal</keyword>
<name>A0AA48KDB6_9BACT</name>
<organism evidence="3 4">
    <name type="scientific">Mesoterricola sediminis</name>
    <dbReference type="NCBI Taxonomy" id="2927980"/>
    <lineage>
        <taxon>Bacteria</taxon>
        <taxon>Pseudomonadati</taxon>
        <taxon>Acidobacteriota</taxon>
        <taxon>Holophagae</taxon>
        <taxon>Holophagales</taxon>
        <taxon>Holophagaceae</taxon>
        <taxon>Mesoterricola</taxon>
    </lineage>
</organism>
<evidence type="ECO:0000256" key="1">
    <source>
        <dbReference type="SAM" id="SignalP"/>
    </source>
</evidence>
<dbReference type="AlphaFoldDB" id="A0AA48KDB6"/>
<evidence type="ECO:0000313" key="3">
    <source>
        <dbReference type="EMBL" id="BDU78109.1"/>
    </source>
</evidence>
<dbReference type="EMBL" id="AP027081">
    <property type="protein sequence ID" value="BDU78109.1"/>
    <property type="molecule type" value="Genomic_DNA"/>
</dbReference>
<dbReference type="InterPro" id="IPR025997">
    <property type="entry name" value="SBP_2_dom"/>
</dbReference>
<dbReference type="Proteomes" id="UP001228113">
    <property type="component" value="Chromosome"/>
</dbReference>
<feature type="signal peptide" evidence="1">
    <location>
        <begin position="1"/>
        <end position="20"/>
    </location>
</feature>
<dbReference type="Pfam" id="PF13407">
    <property type="entry name" value="Peripla_BP_4"/>
    <property type="match status" value="1"/>
</dbReference>
<sequence>MFPGTRSLLRRALLAGAAVALLGAAPGWDGPTRGPAAKPGRTIVYLASDSRNGGVTGVFRGLQAATGQLGWRIHFLDGAGSPGTLDVQWEKAMALRPDAIVLGGFDASAWRDRLAGARKAGIRVAGWHAAPEPGPTPDLVVNVATQARAVAELAVAAVARDAEARGRDAGIVVFTDSRFAVARAKTTAMVQAAAAHRGPHRLRILAVEDVPLPEVHRAMPALVPALAKRHGAAWTHCLAINDLYFDNIHYPLAQAGRADVVQVSAGDGSSLALSRIRSGLSRQVATVAEPLRLQGFQLADELNRAFAGEAPSGYVSRPLLVDAAALKAAPGGDIERGLGFEAAYARIWRVRTGP</sequence>
<reference evidence="3" key="1">
    <citation type="journal article" date="2023" name="Int. J. Syst. Evol. Microbiol.">
        <title>Mesoterricola silvestris gen. nov., sp. nov., Mesoterricola sediminis sp. nov., Geothrix oryzae sp. nov., Geothrix edaphica sp. nov., Geothrix rubra sp. nov., and Geothrix limicola sp. nov., six novel members of Acidobacteriota isolated from soils.</title>
        <authorList>
            <person name="Itoh H."/>
            <person name="Sugisawa Y."/>
            <person name="Mise K."/>
            <person name="Xu Z."/>
            <person name="Kuniyasu M."/>
            <person name="Ushijima N."/>
            <person name="Kawano K."/>
            <person name="Kobayashi E."/>
            <person name="Shiratori Y."/>
            <person name="Masuda Y."/>
            <person name="Senoo K."/>
        </authorList>
    </citation>
    <scope>NUCLEOTIDE SEQUENCE</scope>
    <source>
        <strain evidence="3">W786</strain>
    </source>
</reference>